<organism evidence="2 3">
    <name type="scientific">Tilletiaria anomala (strain ATCC 24038 / CBS 436.72 / UBC 951)</name>
    <dbReference type="NCBI Taxonomy" id="1037660"/>
    <lineage>
        <taxon>Eukaryota</taxon>
        <taxon>Fungi</taxon>
        <taxon>Dikarya</taxon>
        <taxon>Basidiomycota</taxon>
        <taxon>Ustilaginomycotina</taxon>
        <taxon>Exobasidiomycetes</taxon>
        <taxon>Georgefischeriales</taxon>
        <taxon>Tilletiariaceae</taxon>
        <taxon>Tilletiaria</taxon>
    </lineage>
</organism>
<evidence type="ECO:0000313" key="2">
    <source>
        <dbReference type="EMBL" id="KDN47000.1"/>
    </source>
</evidence>
<accession>A0A066W8A0</accession>
<feature type="region of interest" description="Disordered" evidence="1">
    <location>
        <begin position="217"/>
        <end position="246"/>
    </location>
</feature>
<dbReference type="RefSeq" id="XP_013243736.1">
    <property type="nucleotide sequence ID" value="XM_013388282.1"/>
</dbReference>
<sequence>MSAITHLLHQLPARALQRILEFCASVYDAHAFCHTTKQLRQRIQHAVSLRALAQRFARAPHLSPLFPGRLLDLSGFGEMPYIAGDVAWAFNLRTSELQLYDLADNIFLRIDLAHILPELELLVNDFTGTLAHSENHTCWVLARDDLLSALYVPGSLRAGARPETLRKQFDPPIQHPDGHSASVVVAPSGEYIVVADWTSLRVVQVCRAAHKVSDEEVGEARFTPPPAASAGVAQSERKRAHAHALSAASHASPSLLVINSPGGGRLVRRKLMVLKELPEMRQRMAKFEESETFLFILKGDEADRFEMAFFLGNGQMLPPPDCVLNEGTTVQVGERAVLCETPITTAIDEPQKASAAAALVGEASMGTSAAPPSEKSLLRGAVKQLHIWQLVSGEAFLLPLYLGKCAGATAAAAGGARRAVLQANGRLVLILGGPSSNTLVALYRTDTGAEVPLPAELNEQRSSVVHTTRHGIIIFKHFDADFSIYCAFDPWQGHVDELCVSIAEFDADAASDAERDWYDAGESICSPCKDAMLWPVQDPQGVGWSWILCSSATGVPKLTKFESTLEDAADEVFTQFCLAWSFPGLVLLTVRTAHDVEMARHIVRRIADASPSLSEESGGSGVGSSYFGLDDDKAAFITYAGVWSPNTPVDADGALHGIWHRLPSTSCAEIGTHCVSYNGRWIIIGGGGGSDMMIVDVDELRTMGERQWFTDVQEQLRMRAGSNASAHVRFAM</sequence>
<protein>
    <submittedName>
        <fullName evidence="2">Uncharacterized protein</fullName>
    </submittedName>
</protein>
<reference evidence="2 3" key="1">
    <citation type="submission" date="2014-05" db="EMBL/GenBank/DDBJ databases">
        <title>Draft genome sequence of a rare smut relative, Tilletiaria anomala UBC 951.</title>
        <authorList>
            <consortium name="DOE Joint Genome Institute"/>
            <person name="Toome M."/>
            <person name="Kuo A."/>
            <person name="Henrissat B."/>
            <person name="Lipzen A."/>
            <person name="Tritt A."/>
            <person name="Yoshinaga Y."/>
            <person name="Zane M."/>
            <person name="Barry K."/>
            <person name="Grigoriev I.V."/>
            <person name="Spatafora J.W."/>
            <person name="Aimea M.C."/>
        </authorList>
    </citation>
    <scope>NUCLEOTIDE SEQUENCE [LARGE SCALE GENOMIC DNA]</scope>
    <source>
        <strain evidence="2 3">UBC 951</strain>
    </source>
</reference>
<name>A0A066W8A0_TILAU</name>
<evidence type="ECO:0000256" key="1">
    <source>
        <dbReference type="SAM" id="MobiDB-lite"/>
    </source>
</evidence>
<comment type="caution">
    <text evidence="2">The sequence shown here is derived from an EMBL/GenBank/DDBJ whole genome shotgun (WGS) entry which is preliminary data.</text>
</comment>
<evidence type="ECO:0000313" key="3">
    <source>
        <dbReference type="Proteomes" id="UP000027361"/>
    </source>
</evidence>
<dbReference type="InParanoid" id="A0A066W8A0"/>
<keyword evidence="3" id="KW-1185">Reference proteome</keyword>
<dbReference type="EMBL" id="JMSN01000032">
    <property type="protein sequence ID" value="KDN47000.1"/>
    <property type="molecule type" value="Genomic_DNA"/>
</dbReference>
<proteinExistence type="predicted"/>
<dbReference type="AlphaFoldDB" id="A0A066W8A0"/>
<dbReference type="GeneID" id="25261227"/>
<dbReference type="Proteomes" id="UP000027361">
    <property type="component" value="Unassembled WGS sequence"/>
</dbReference>
<gene>
    <name evidence="2" type="ORF">K437DRAFT_103097</name>
</gene>
<dbReference type="HOGENOM" id="CLU_378639_0_0_1"/>